<dbReference type="VEuPathDB" id="PlasmoDB:PKNOH_S09517400"/>
<dbReference type="VEuPathDB" id="PlasmoDB:PKNH_0000600"/>
<feature type="transmembrane region" description="Helical" evidence="2">
    <location>
        <begin position="162"/>
        <end position="184"/>
    </location>
</feature>
<keyword evidence="2" id="KW-0812">Transmembrane</keyword>
<dbReference type="AlphaFoldDB" id="A0A1Y3DSL5"/>
<sequence>MAPFSFIKTSTLIFAYLFLLYQTNYHHQVSALSTLNDDDDVSDSNSLYSSEEDINKTNVRAKTLGSDGPHVSSVRYGDNRPPQGGGESSVRRGGVGSSDSSSLKKGGGGNVPPFEDPFASLRELHTHAEQWNNQRDARNVKDQFRRICKRIFCRRAMKHRSILLLILGMVALGLFVLYCGKFNIKHTDCTYMETIYGWKEFYTSLKNNSPYSMAAHAICTALGILILIAFLGYNYYKARKKYIEKKKNNKIL</sequence>
<evidence type="ECO:0000313" key="4">
    <source>
        <dbReference type="Proteomes" id="UP000195012"/>
    </source>
</evidence>
<gene>
    <name evidence="3" type="ORF">PKNOH_S09517400</name>
</gene>
<keyword evidence="2" id="KW-0472">Membrane</keyword>
<evidence type="ECO:0000256" key="2">
    <source>
        <dbReference type="SAM" id="Phobius"/>
    </source>
</evidence>
<evidence type="ECO:0000313" key="3">
    <source>
        <dbReference type="EMBL" id="OTN66246.1"/>
    </source>
</evidence>
<reference evidence="3 4" key="1">
    <citation type="submission" date="2017-05" db="EMBL/GenBank/DDBJ databases">
        <title>PacBio assembly of a Plasmodium knowlesi genome sequence with Hi-C correction and manual annotation of the SICAvar gene family.</title>
        <authorList>
            <person name="Lapp S.A."/>
            <person name="Geraldo J.A."/>
            <person name="Chien J.-T."/>
            <person name="Ay F."/>
            <person name="Pakala S.B."/>
            <person name="Batugedara G."/>
            <person name="Humphrey J.C."/>
            <person name="Debarry J.D."/>
            <person name="Le Roch K.G."/>
            <person name="Galinski M.R."/>
            <person name="Kissinger J.C."/>
        </authorList>
    </citation>
    <scope>NUCLEOTIDE SEQUENCE [LARGE SCALE GENOMIC DNA]</scope>
    <source>
        <strain evidence="4">Malayan Strain Pk1 (A+)</strain>
    </source>
</reference>
<dbReference type="VEuPathDB" id="PlasmoDB:PKA1H_020013100"/>
<evidence type="ECO:0000256" key="1">
    <source>
        <dbReference type="SAM" id="MobiDB-lite"/>
    </source>
</evidence>
<comment type="caution">
    <text evidence="3">The sequence shown here is derived from an EMBL/GenBank/DDBJ whole genome shotgun (WGS) entry which is preliminary data.</text>
</comment>
<dbReference type="EMBL" id="NETL01000023">
    <property type="protein sequence ID" value="OTN66246.1"/>
    <property type="molecule type" value="Genomic_DNA"/>
</dbReference>
<keyword evidence="2" id="KW-1133">Transmembrane helix</keyword>
<feature type="region of interest" description="Disordered" evidence="1">
    <location>
        <begin position="60"/>
        <end position="110"/>
    </location>
</feature>
<feature type="transmembrane region" description="Helical" evidence="2">
    <location>
        <begin position="213"/>
        <end position="236"/>
    </location>
</feature>
<proteinExistence type="predicted"/>
<name>A0A1Y3DSL5_PLAKN</name>
<organism evidence="3 4">
    <name type="scientific">Plasmodium knowlesi</name>
    <dbReference type="NCBI Taxonomy" id="5850"/>
    <lineage>
        <taxon>Eukaryota</taxon>
        <taxon>Sar</taxon>
        <taxon>Alveolata</taxon>
        <taxon>Apicomplexa</taxon>
        <taxon>Aconoidasida</taxon>
        <taxon>Haemosporida</taxon>
        <taxon>Plasmodiidae</taxon>
        <taxon>Plasmodium</taxon>
        <taxon>Plasmodium (Plasmodium)</taxon>
    </lineage>
</organism>
<protein>
    <recommendedName>
        <fullName evidence="5">Fam-m protein</fullName>
    </recommendedName>
</protein>
<feature type="transmembrane region" description="Helical" evidence="2">
    <location>
        <begin position="6"/>
        <end position="23"/>
    </location>
</feature>
<dbReference type="Proteomes" id="UP000195012">
    <property type="component" value="Unassembled WGS sequence"/>
</dbReference>
<evidence type="ECO:0008006" key="5">
    <source>
        <dbReference type="Google" id="ProtNLM"/>
    </source>
</evidence>
<accession>A0A1Y3DSL5</accession>